<gene>
    <name evidence="1" type="ORF">LCGC14_1400630</name>
</gene>
<dbReference type="EMBL" id="LAZR01009146">
    <property type="protein sequence ID" value="KKM74402.1"/>
    <property type="molecule type" value="Genomic_DNA"/>
</dbReference>
<protein>
    <submittedName>
        <fullName evidence="1">Uncharacterized protein</fullName>
    </submittedName>
</protein>
<comment type="caution">
    <text evidence="1">The sequence shown here is derived from an EMBL/GenBank/DDBJ whole genome shotgun (WGS) entry which is preliminary data.</text>
</comment>
<organism evidence="1">
    <name type="scientific">marine sediment metagenome</name>
    <dbReference type="NCBI Taxonomy" id="412755"/>
    <lineage>
        <taxon>unclassified sequences</taxon>
        <taxon>metagenomes</taxon>
        <taxon>ecological metagenomes</taxon>
    </lineage>
</organism>
<name>A0A0F9MYS2_9ZZZZ</name>
<proteinExistence type="predicted"/>
<dbReference type="AlphaFoldDB" id="A0A0F9MYS2"/>
<sequence>MKFRRPSKPLNGKTPNWFKEWHDIYFRPSDARSKRNERWLIIIITALIGASVLNGDSEEITAFLLRVFNG</sequence>
<evidence type="ECO:0000313" key="1">
    <source>
        <dbReference type="EMBL" id="KKM74402.1"/>
    </source>
</evidence>
<accession>A0A0F9MYS2</accession>
<reference evidence="1" key="1">
    <citation type="journal article" date="2015" name="Nature">
        <title>Complex archaea that bridge the gap between prokaryotes and eukaryotes.</title>
        <authorList>
            <person name="Spang A."/>
            <person name="Saw J.H."/>
            <person name="Jorgensen S.L."/>
            <person name="Zaremba-Niedzwiedzka K."/>
            <person name="Martijn J."/>
            <person name="Lind A.E."/>
            <person name="van Eijk R."/>
            <person name="Schleper C."/>
            <person name="Guy L."/>
            <person name="Ettema T.J."/>
        </authorList>
    </citation>
    <scope>NUCLEOTIDE SEQUENCE</scope>
</reference>